<dbReference type="InterPro" id="IPR006016">
    <property type="entry name" value="UspA"/>
</dbReference>
<accession>A0A328BQ60</accession>
<dbReference type="CDD" id="cd00293">
    <property type="entry name" value="USP-like"/>
    <property type="match status" value="2"/>
</dbReference>
<organism evidence="3 4">
    <name type="scientific">Phenylobacterium kunshanense</name>
    <dbReference type="NCBI Taxonomy" id="1445034"/>
    <lineage>
        <taxon>Bacteria</taxon>
        <taxon>Pseudomonadati</taxon>
        <taxon>Pseudomonadota</taxon>
        <taxon>Alphaproteobacteria</taxon>
        <taxon>Caulobacterales</taxon>
        <taxon>Caulobacteraceae</taxon>
        <taxon>Phenylobacterium</taxon>
    </lineage>
</organism>
<dbReference type="InterPro" id="IPR014729">
    <property type="entry name" value="Rossmann-like_a/b/a_fold"/>
</dbReference>
<dbReference type="SUPFAM" id="SSF52402">
    <property type="entry name" value="Adenine nucleotide alpha hydrolases-like"/>
    <property type="match status" value="2"/>
</dbReference>
<evidence type="ECO:0000313" key="4">
    <source>
        <dbReference type="Proteomes" id="UP000249524"/>
    </source>
</evidence>
<reference evidence="3 4" key="1">
    <citation type="submission" date="2018-05" db="EMBL/GenBank/DDBJ databases">
        <authorList>
            <person name="Lanie J.A."/>
            <person name="Ng W.-L."/>
            <person name="Kazmierczak K.M."/>
            <person name="Andrzejewski T.M."/>
            <person name="Davidsen T.M."/>
            <person name="Wayne K.J."/>
            <person name="Tettelin H."/>
            <person name="Glass J.I."/>
            <person name="Rusch D."/>
            <person name="Podicherti R."/>
            <person name="Tsui H.-C.T."/>
            <person name="Winkler M.E."/>
        </authorList>
    </citation>
    <scope>NUCLEOTIDE SEQUENCE [LARGE SCALE GENOMIC DNA]</scope>
    <source>
        <strain evidence="3 4">BUT-10</strain>
    </source>
</reference>
<gene>
    <name evidence="3" type="ORF">DJ019_01625</name>
</gene>
<comment type="caution">
    <text evidence="3">The sequence shown here is derived from an EMBL/GenBank/DDBJ whole genome shotgun (WGS) entry which is preliminary data.</text>
</comment>
<feature type="domain" description="UspA" evidence="2">
    <location>
        <begin position="112"/>
        <end position="236"/>
    </location>
</feature>
<keyword evidence="4" id="KW-1185">Reference proteome</keyword>
<sequence length="395" mass="41910">MGVRFSCDGGAVPLHLPAAASAGVRHTRGAAAGWPHYRRRRRHLLCRDRSRKADAPCVSGRRAHPAAASRSVCRDRGTEHAKIARPHVRPRAGAKTRRNEPVARRRPEPKLERIVVAYDFSPGADRALRRATLLAKASHAAMVLAHAASDTAADELPGEAEALLSGLAETVRSLDGVACEARIRKGRAPETIAALSLSSGADLIVTGPPRPEGVRNLFVGTTAGRSVKHAQAPVIVAAGVPAHPYRRALFATDLSQNSAAAAAAVRRLGLLENGWLAALYAFAAPAEGLMFRTPTPRADLKAYMAEEADHSVRELQGFLDQSEISADERLAEPIDIDAAQTVQAVARRLRADLVVIGARGRSTLETLLLGSVATALLASADRDIFIAPPARNGSP</sequence>
<evidence type="ECO:0000256" key="1">
    <source>
        <dbReference type="ARBA" id="ARBA00008791"/>
    </source>
</evidence>
<proteinExistence type="inferred from homology"/>
<dbReference type="PRINTS" id="PR01438">
    <property type="entry name" value="UNVRSLSTRESS"/>
</dbReference>
<dbReference type="Pfam" id="PF00582">
    <property type="entry name" value="Usp"/>
    <property type="match status" value="2"/>
</dbReference>
<dbReference type="Gene3D" id="3.40.50.620">
    <property type="entry name" value="HUPs"/>
    <property type="match status" value="2"/>
</dbReference>
<dbReference type="OrthoDB" id="5564966at2"/>
<dbReference type="InterPro" id="IPR006015">
    <property type="entry name" value="Universal_stress_UspA"/>
</dbReference>
<comment type="similarity">
    <text evidence="1">Belongs to the universal stress protein A family.</text>
</comment>
<feature type="domain" description="UspA" evidence="2">
    <location>
        <begin position="245"/>
        <end position="386"/>
    </location>
</feature>
<dbReference type="Proteomes" id="UP000249524">
    <property type="component" value="Unassembled WGS sequence"/>
</dbReference>
<dbReference type="EMBL" id="QFYS01000001">
    <property type="protein sequence ID" value="RAK68739.1"/>
    <property type="molecule type" value="Genomic_DNA"/>
</dbReference>
<evidence type="ECO:0000259" key="2">
    <source>
        <dbReference type="Pfam" id="PF00582"/>
    </source>
</evidence>
<dbReference type="PANTHER" id="PTHR46268">
    <property type="entry name" value="STRESS RESPONSE PROTEIN NHAX"/>
    <property type="match status" value="1"/>
</dbReference>
<name>A0A328BQ60_9CAUL</name>
<protein>
    <submittedName>
        <fullName evidence="3">Universal stress protein</fullName>
    </submittedName>
</protein>
<dbReference type="PANTHER" id="PTHR46268:SF6">
    <property type="entry name" value="UNIVERSAL STRESS PROTEIN UP12"/>
    <property type="match status" value="1"/>
</dbReference>
<evidence type="ECO:0000313" key="3">
    <source>
        <dbReference type="EMBL" id="RAK68739.1"/>
    </source>
</evidence>
<dbReference type="AlphaFoldDB" id="A0A328BQ60"/>